<keyword evidence="1" id="KW-0472">Membrane</keyword>
<proteinExistence type="predicted"/>
<feature type="transmembrane region" description="Helical" evidence="1">
    <location>
        <begin position="15"/>
        <end position="39"/>
    </location>
</feature>
<evidence type="ECO:0000313" key="3">
    <source>
        <dbReference type="Proteomes" id="UP000239663"/>
    </source>
</evidence>
<gene>
    <name evidence="2" type="ORF">CYL18_06250</name>
</gene>
<dbReference type="RefSeq" id="WP_104848623.1">
    <property type="nucleotide sequence ID" value="NZ_PKOZ01000002.1"/>
</dbReference>
<name>A0A2S7N2F8_9BACI</name>
<protein>
    <submittedName>
        <fullName evidence="2">Uncharacterized protein</fullName>
    </submittedName>
</protein>
<accession>A0A2S7N2F8</accession>
<keyword evidence="1" id="KW-1133">Transmembrane helix</keyword>
<dbReference type="Proteomes" id="UP000239663">
    <property type="component" value="Unassembled WGS sequence"/>
</dbReference>
<reference evidence="2 3" key="1">
    <citation type="submission" date="2017-12" db="EMBL/GenBank/DDBJ databases">
        <title>Taxonomic description and draft genome of Pradoshia cofamensis Gen. nov., sp. nov., a thermotolerant bacillale isolated from anterior gut of earthworm Eisenia fetida.</title>
        <authorList>
            <person name="Saha T."/>
            <person name="Chakraborty R."/>
        </authorList>
    </citation>
    <scope>NUCLEOTIDE SEQUENCE [LARGE SCALE GENOMIC DNA]</scope>
    <source>
        <strain evidence="2 3">EAG3</strain>
    </source>
</reference>
<evidence type="ECO:0000313" key="2">
    <source>
        <dbReference type="EMBL" id="PQD96196.1"/>
    </source>
</evidence>
<evidence type="ECO:0000256" key="1">
    <source>
        <dbReference type="SAM" id="Phobius"/>
    </source>
</evidence>
<dbReference type="OrthoDB" id="2087640at2"/>
<keyword evidence="3" id="KW-1185">Reference proteome</keyword>
<dbReference type="AlphaFoldDB" id="A0A2S7N2F8"/>
<comment type="caution">
    <text evidence="2">The sequence shown here is derived from an EMBL/GenBank/DDBJ whole genome shotgun (WGS) entry which is preliminary data.</text>
</comment>
<dbReference type="EMBL" id="PKOZ01000002">
    <property type="protein sequence ID" value="PQD96196.1"/>
    <property type="molecule type" value="Genomic_DNA"/>
</dbReference>
<organism evidence="2 3">
    <name type="scientific">Pradoshia eiseniae</name>
    <dbReference type="NCBI Taxonomy" id="2064768"/>
    <lineage>
        <taxon>Bacteria</taxon>
        <taxon>Bacillati</taxon>
        <taxon>Bacillota</taxon>
        <taxon>Bacilli</taxon>
        <taxon>Bacillales</taxon>
        <taxon>Bacillaceae</taxon>
        <taxon>Pradoshia</taxon>
    </lineage>
</organism>
<sequence length="181" mass="20405">MQNNQQTGKKLKTSVAAIVILSICLCISTFALVWSMVWVNSNIFSVGEIDIDLNDGKPVIEEHEYLFKPGMTVVKDFFLENNSTCEAYYKIYFDDIKGGLADVIEVAIRDDQQVLFFGKPSELTKQKVSSADDPLSLDEKKELEIEFYYPKESGSTEDATLTFTLCADAVQTKNNPTREFD</sequence>
<keyword evidence="1" id="KW-0812">Transmembrane</keyword>